<evidence type="ECO:0000256" key="1">
    <source>
        <dbReference type="ARBA" id="ARBA00022516"/>
    </source>
</evidence>
<keyword evidence="5" id="KW-0012">Acyltransferase</keyword>
<dbReference type="Gene3D" id="3.40.1390.10">
    <property type="entry name" value="MurE/MurF, N-terminal domain"/>
    <property type="match status" value="1"/>
</dbReference>
<dbReference type="InterPro" id="IPR007691">
    <property type="entry name" value="LpxD"/>
</dbReference>
<evidence type="ECO:0000256" key="3">
    <source>
        <dbReference type="ARBA" id="ARBA00022679"/>
    </source>
</evidence>
<dbReference type="PANTHER" id="PTHR43378:SF2">
    <property type="entry name" value="UDP-3-O-ACYLGLUCOSAMINE N-ACYLTRANSFERASE 1, MITOCHONDRIAL-RELATED"/>
    <property type="match status" value="1"/>
</dbReference>
<protein>
    <recommendedName>
        <fullName evidence="8">UDP-3-O-[3-hydroxymyristoyl] glucosamine N-acyltransferase non-repeat region domain-containing protein</fullName>
    </recommendedName>
</protein>
<accession>A0A1F5B439</accession>
<evidence type="ECO:0000256" key="2">
    <source>
        <dbReference type="ARBA" id="ARBA00022556"/>
    </source>
</evidence>
<reference evidence="6 7" key="1">
    <citation type="journal article" date="2016" name="Nat. Commun.">
        <title>Thousands of microbial genomes shed light on interconnected biogeochemical processes in an aquifer system.</title>
        <authorList>
            <person name="Anantharaman K."/>
            <person name="Brown C.T."/>
            <person name="Hug L.A."/>
            <person name="Sharon I."/>
            <person name="Castelle C.J."/>
            <person name="Probst A.J."/>
            <person name="Thomas B.C."/>
            <person name="Singh A."/>
            <person name="Wilkins M.J."/>
            <person name="Karaoz U."/>
            <person name="Brodie E.L."/>
            <person name="Williams K.H."/>
            <person name="Hubbard S.S."/>
            <person name="Banfield J.F."/>
        </authorList>
    </citation>
    <scope>NUCLEOTIDE SEQUENCE [LARGE SCALE GENOMIC DNA]</scope>
</reference>
<dbReference type="AlphaFoldDB" id="A0A1F5B439"/>
<dbReference type="GO" id="GO:0016020">
    <property type="term" value="C:membrane"/>
    <property type="evidence" value="ECO:0007669"/>
    <property type="project" value="GOC"/>
</dbReference>
<dbReference type="EMBL" id="MEYK01000015">
    <property type="protein sequence ID" value="OGD25324.1"/>
    <property type="molecule type" value="Genomic_DNA"/>
</dbReference>
<evidence type="ECO:0000256" key="5">
    <source>
        <dbReference type="ARBA" id="ARBA00023315"/>
    </source>
</evidence>
<evidence type="ECO:0008006" key="8">
    <source>
        <dbReference type="Google" id="ProtNLM"/>
    </source>
</evidence>
<dbReference type="NCBIfam" id="NF002060">
    <property type="entry name" value="PRK00892.1"/>
    <property type="match status" value="1"/>
</dbReference>
<dbReference type="GO" id="GO:0016410">
    <property type="term" value="F:N-acyltransferase activity"/>
    <property type="evidence" value="ECO:0007669"/>
    <property type="project" value="InterPro"/>
</dbReference>
<gene>
    <name evidence="6" type="ORF">A2819_00380</name>
</gene>
<sequence>MDRVVAGEVAEFLKARISGSVRRGAVEIVKLLPGKPGALSFCKYENAAAIEMIWSSVSSIIICSERLRLKLPPFVDKTLIYVSKPRLAFSKVANKFFALPAGRQVFKNFTTGVHVTATVCSLAKIAGTASIGPHCVISGNVEIGENSVICGNVSIYGNVKIGKNVIINSGAVIGAEGFGYEPDEDGTLVQFPQISGVIIEDSVEIGANTCVDRGALGDTIIREGAKIDNLVHVAHNVVIGKNCRIICLVGIGGSVEIGDGSFVGISASIKNQKKIGKNVTVGMGSVVTKDIPDNTIVVGNPARHFATEFPIGSSVSNNK</sequence>
<evidence type="ECO:0000313" key="6">
    <source>
        <dbReference type="EMBL" id="OGD25324.1"/>
    </source>
</evidence>
<dbReference type="Proteomes" id="UP000176431">
    <property type="component" value="Unassembled WGS sequence"/>
</dbReference>
<keyword evidence="3" id="KW-0808">Transferase</keyword>
<evidence type="ECO:0000313" key="7">
    <source>
        <dbReference type="Proteomes" id="UP000176431"/>
    </source>
</evidence>
<keyword evidence="2" id="KW-0441">Lipid A biosynthesis</keyword>
<dbReference type="Pfam" id="PF00132">
    <property type="entry name" value="Hexapep"/>
    <property type="match status" value="1"/>
</dbReference>
<evidence type="ECO:0000256" key="4">
    <source>
        <dbReference type="ARBA" id="ARBA00023098"/>
    </source>
</evidence>
<proteinExistence type="predicted"/>
<dbReference type="GO" id="GO:0009245">
    <property type="term" value="P:lipid A biosynthetic process"/>
    <property type="evidence" value="ECO:0007669"/>
    <property type="project" value="UniProtKB-KW"/>
</dbReference>
<dbReference type="PANTHER" id="PTHR43378">
    <property type="entry name" value="UDP-3-O-ACYLGLUCOSAMINE N-ACYLTRANSFERASE"/>
    <property type="match status" value="1"/>
</dbReference>
<organism evidence="6 7">
    <name type="scientific">Candidatus Azambacteria bacterium RIFCSPHIGHO2_01_FULL_40_24</name>
    <dbReference type="NCBI Taxonomy" id="1797301"/>
    <lineage>
        <taxon>Bacteria</taxon>
        <taxon>Candidatus Azamiibacteriota</taxon>
    </lineage>
</organism>
<comment type="caution">
    <text evidence="6">The sequence shown here is derived from an EMBL/GenBank/DDBJ whole genome shotgun (WGS) entry which is preliminary data.</text>
</comment>
<keyword evidence="1" id="KW-0444">Lipid biosynthesis</keyword>
<dbReference type="InterPro" id="IPR001451">
    <property type="entry name" value="Hexapep"/>
</dbReference>
<dbReference type="Gene3D" id="2.160.10.10">
    <property type="entry name" value="Hexapeptide repeat proteins"/>
    <property type="match status" value="1"/>
</dbReference>
<name>A0A1F5B439_9BACT</name>
<dbReference type="InterPro" id="IPR011004">
    <property type="entry name" value="Trimer_LpxA-like_sf"/>
</dbReference>
<dbReference type="NCBIfam" id="TIGR01853">
    <property type="entry name" value="lipid_A_lpxD"/>
    <property type="match status" value="1"/>
</dbReference>
<dbReference type="SUPFAM" id="SSF51161">
    <property type="entry name" value="Trimeric LpxA-like enzymes"/>
    <property type="match status" value="1"/>
</dbReference>
<keyword evidence="4" id="KW-0443">Lipid metabolism</keyword>
<dbReference type="CDD" id="cd03352">
    <property type="entry name" value="LbH_LpxD"/>
    <property type="match status" value="1"/>
</dbReference>